<dbReference type="PRINTS" id="PR00081">
    <property type="entry name" value="GDHRDH"/>
</dbReference>
<dbReference type="GO" id="GO:0019433">
    <property type="term" value="P:triglyceride catabolic process"/>
    <property type="evidence" value="ECO:0007669"/>
    <property type="project" value="TreeGrafter"/>
</dbReference>
<evidence type="ECO:0000256" key="3">
    <source>
        <dbReference type="RuleBase" id="RU000363"/>
    </source>
</evidence>
<gene>
    <name evidence="5" type="ORF">SPSC_02324</name>
</gene>
<dbReference type="AlphaFoldDB" id="A0A127ZCH7"/>
<dbReference type="InterPro" id="IPR002347">
    <property type="entry name" value="SDR_fam"/>
</dbReference>
<dbReference type="SUPFAM" id="SSF51735">
    <property type="entry name" value="NAD(P)-binding Rossmann-fold domains"/>
    <property type="match status" value="1"/>
</dbReference>
<dbReference type="GO" id="GO:0005811">
    <property type="term" value="C:lipid droplet"/>
    <property type="evidence" value="ECO:0007669"/>
    <property type="project" value="TreeGrafter"/>
</dbReference>
<dbReference type="CDD" id="cd05370">
    <property type="entry name" value="SDR_c2"/>
    <property type="match status" value="1"/>
</dbReference>
<dbReference type="OrthoDB" id="37659at2759"/>
<dbReference type="GO" id="GO:0000140">
    <property type="term" value="F:acylglycerone-phosphate reductase (NADP+) activity"/>
    <property type="evidence" value="ECO:0007669"/>
    <property type="project" value="TreeGrafter"/>
</dbReference>
<feature type="region of interest" description="Disordered" evidence="4">
    <location>
        <begin position="243"/>
        <end position="264"/>
    </location>
</feature>
<dbReference type="GO" id="GO:0006654">
    <property type="term" value="P:phosphatidic acid biosynthetic process"/>
    <property type="evidence" value="ECO:0007669"/>
    <property type="project" value="TreeGrafter"/>
</dbReference>
<dbReference type="Pfam" id="PF00106">
    <property type="entry name" value="adh_short"/>
    <property type="match status" value="1"/>
</dbReference>
<dbReference type="PANTHER" id="PTHR44169:SF14">
    <property type="entry name" value="PROTEIN DLTE"/>
    <property type="match status" value="1"/>
</dbReference>
<comment type="similarity">
    <text evidence="1 3">Belongs to the short-chain dehydrogenases/reductases (SDR) family.</text>
</comment>
<evidence type="ECO:0000256" key="1">
    <source>
        <dbReference type="ARBA" id="ARBA00006484"/>
    </source>
</evidence>
<dbReference type="InterPro" id="IPR036291">
    <property type="entry name" value="NAD(P)-bd_dom_sf"/>
</dbReference>
<dbReference type="Gene3D" id="3.40.50.720">
    <property type="entry name" value="NAD(P)-binding Rossmann-like Domain"/>
    <property type="match status" value="1"/>
</dbReference>
<dbReference type="EMBL" id="LK056664">
    <property type="protein sequence ID" value="CDU23695.1"/>
    <property type="molecule type" value="Genomic_DNA"/>
</dbReference>
<evidence type="ECO:0000256" key="2">
    <source>
        <dbReference type="ARBA" id="ARBA00023002"/>
    </source>
</evidence>
<keyword evidence="2" id="KW-0560">Oxidoreductase</keyword>
<protein>
    <submittedName>
        <fullName evidence="5">Related to Protein dltE</fullName>
    </submittedName>
</protein>
<evidence type="ECO:0000256" key="4">
    <source>
        <dbReference type="SAM" id="MobiDB-lite"/>
    </source>
</evidence>
<dbReference type="PANTHER" id="PTHR44169">
    <property type="entry name" value="NADPH-DEPENDENT 1-ACYLDIHYDROXYACETONE PHOSPHATE REDUCTASE"/>
    <property type="match status" value="1"/>
</dbReference>
<dbReference type="PRINTS" id="PR00080">
    <property type="entry name" value="SDRFAMILY"/>
</dbReference>
<sequence>MVGKILDFECAAVLTGGAGGLGYAMAEYFVAQNKKVILVVGRTESKLVEASKKLSNAPYYVLDTGNVDDIPSFTKKVLAEHPEVDCLINNAGVQRPLEVQNLALEKVDNEININIRGPVHLATAFLDHLKTKKAGVITNVSSVLGFVPYSITTPVYNGSKTLVHFWSETQRVQLKNTTVRVVEIVPPSVGTDLHRERENPDDNKKHLGANPLTVEEFMEHLAKGLKADQDVISAGPGIALVEKRDKTLREQSNGDAAAEKYQPK</sequence>
<evidence type="ECO:0000313" key="5">
    <source>
        <dbReference type="EMBL" id="CDU23695.1"/>
    </source>
</evidence>
<dbReference type="GO" id="GO:0005783">
    <property type="term" value="C:endoplasmic reticulum"/>
    <property type="evidence" value="ECO:0007669"/>
    <property type="project" value="TreeGrafter"/>
</dbReference>
<accession>A0A127ZCH7</accession>
<organism evidence="5">
    <name type="scientific">Sporisorium scitamineum</name>
    <dbReference type="NCBI Taxonomy" id="49012"/>
    <lineage>
        <taxon>Eukaryota</taxon>
        <taxon>Fungi</taxon>
        <taxon>Dikarya</taxon>
        <taxon>Basidiomycota</taxon>
        <taxon>Ustilaginomycotina</taxon>
        <taxon>Ustilaginomycetes</taxon>
        <taxon>Ustilaginales</taxon>
        <taxon>Ustilaginaceae</taxon>
        <taxon>Sporisorium</taxon>
    </lineage>
</organism>
<dbReference type="GO" id="GO:0004806">
    <property type="term" value="F:triacylglycerol lipase activity"/>
    <property type="evidence" value="ECO:0007669"/>
    <property type="project" value="TreeGrafter"/>
</dbReference>
<reference evidence="5" key="1">
    <citation type="submission" date="2014-06" db="EMBL/GenBank/DDBJ databases">
        <authorList>
            <person name="Ju J."/>
            <person name="Zhang J."/>
        </authorList>
    </citation>
    <scope>NUCLEOTIDE SEQUENCE</scope>
    <source>
        <strain evidence="5">SscI8</strain>
    </source>
</reference>
<proteinExistence type="inferred from homology"/>
<name>A0A127ZCH7_9BASI</name>